<dbReference type="GO" id="GO:0005829">
    <property type="term" value="C:cytosol"/>
    <property type="evidence" value="ECO:0007669"/>
    <property type="project" value="TreeGrafter"/>
</dbReference>
<dbReference type="CDD" id="cd00408">
    <property type="entry name" value="DHDPS-like"/>
    <property type="match status" value="1"/>
</dbReference>
<keyword evidence="1" id="KW-0456">Lyase</keyword>
<dbReference type="InterPro" id="IPR002220">
    <property type="entry name" value="DapA-like"/>
</dbReference>
<reference evidence="4" key="1">
    <citation type="submission" date="2020-05" db="EMBL/GenBank/DDBJ databases">
        <authorList>
            <person name="Chiriac C."/>
            <person name="Salcher M."/>
            <person name="Ghai R."/>
            <person name="Kavagutti S V."/>
        </authorList>
    </citation>
    <scope>NUCLEOTIDE SEQUENCE</scope>
</reference>
<dbReference type="SMART" id="SM01130">
    <property type="entry name" value="DHDPS"/>
    <property type="match status" value="1"/>
</dbReference>
<proteinExistence type="predicted"/>
<dbReference type="GO" id="GO:0008840">
    <property type="term" value="F:4-hydroxy-tetrahydrodipicolinate synthase activity"/>
    <property type="evidence" value="ECO:0007669"/>
    <property type="project" value="TreeGrafter"/>
</dbReference>
<protein>
    <submittedName>
        <fullName evidence="4">Unannotated protein</fullName>
    </submittedName>
</protein>
<dbReference type="Pfam" id="PF00701">
    <property type="entry name" value="DHDPS"/>
    <property type="match status" value="1"/>
</dbReference>
<dbReference type="AlphaFoldDB" id="A0A6J6KI15"/>
<evidence type="ECO:0000313" key="2">
    <source>
        <dbReference type="EMBL" id="CAB4636188.1"/>
    </source>
</evidence>
<dbReference type="Gene3D" id="3.20.20.70">
    <property type="entry name" value="Aldolase class I"/>
    <property type="match status" value="1"/>
</dbReference>
<dbReference type="EMBL" id="CAEZVW010000004">
    <property type="protein sequence ID" value="CAB4636188.1"/>
    <property type="molecule type" value="Genomic_DNA"/>
</dbReference>
<name>A0A6J6KI15_9ZZZZ</name>
<dbReference type="PANTHER" id="PTHR12128:SF66">
    <property type="entry name" value="4-HYDROXY-2-OXOGLUTARATE ALDOLASE, MITOCHONDRIAL"/>
    <property type="match status" value="1"/>
</dbReference>
<evidence type="ECO:0000256" key="1">
    <source>
        <dbReference type="ARBA" id="ARBA00023239"/>
    </source>
</evidence>
<dbReference type="EMBL" id="CAEZWK010000005">
    <property type="protein sequence ID" value="CAB4648846.1"/>
    <property type="molecule type" value="Genomic_DNA"/>
</dbReference>
<sequence>MKTTGDLQPLSYGLWGILATPFMGPHYELDKESLTRLVQHFESLGAQGVVALGVFGEGSALNSQEQEEVIKTVCSSTDKMRIIVGISERSTSPAIEQSIRALESAGKKLSGLMVQVNSPNAEILSKHLTKIYEETNTGIVLQDYPVVSGIKISTAQILETIKSCPFIIAVKSENPPTAQVISELTAMTKVPIIGGLGGVGLIDELEAGAAGAMTGFSYPEGLIEAIQAYSEKGFEGAREAFAKWLPLANFEAQPGIALAIRKRIYQERGIFTESTVRPPSPKMPKNLEPLMFKHLKIVQSYVNN</sequence>
<accession>A0A6J6KI15</accession>
<dbReference type="PRINTS" id="PR00146">
    <property type="entry name" value="DHPICSNTHASE"/>
</dbReference>
<dbReference type="SUPFAM" id="SSF51569">
    <property type="entry name" value="Aldolase"/>
    <property type="match status" value="1"/>
</dbReference>
<organism evidence="4">
    <name type="scientific">freshwater metagenome</name>
    <dbReference type="NCBI Taxonomy" id="449393"/>
    <lineage>
        <taxon>unclassified sequences</taxon>
        <taxon>metagenomes</taxon>
        <taxon>ecological metagenomes</taxon>
    </lineage>
</organism>
<evidence type="ECO:0000313" key="4">
    <source>
        <dbReference type="EMBL" id="CAB4648846.1"/>
    </source>
</evidence>
<evidence type="ECO:0000313" key="3">
    <source>
        <dbReference type="EMBL" id="CAB4647056.1"/>
    </source>
</evidence>
<dbReference type="EMBL" id="CAEZWF010000004">
    <property type="protein sequence ID" value="CAB4647056.1"/>
    <property type="molecule type" value="Genomic_DNA"/>
</dbReference>
<dbReference type="PANTHER" id="PTHR12128">
    <property type="entry name" value="DIHYDRODIPICOLINATE SYNTHASE"/>
    <property type="match status" value="1"/>
</dbReference>
<gene>
    <name evidence="2" type="ORF">UFOPK2157_00225</name>
    <name evidence="3" type="ORF">UFOPK2228_00320</name>
    <name evidence="4" type="ORF">UFOPK2245_00416</name>
</gene>
<dbReference type="InterPro" id="IPR013785">
    <property type="entry name" value="Aldolase_TIM"/>
</dbReference>